<sequence length="129" mass="15401">MTLDDFYNRPVAFTEFVAEILLKNGYSIDFGSAYGMDYLTVTSEGSEVEKQFVVALRSEEIRKNLLPVLRFTEEKPERKIFLCVLNPKDKQFLERVLLSRMKNVEVYQLPLIDRYRFYRREFVLSKKRI</sequence>
<proteinExistence type="predicted"/>
<evidence type="ECO:0000313" key="2">
    <source>
        <dbReference type="Proteomes" id="UP000610456"/>
    </source>
</evidence>
<dbReference type="RefSeq" id="WP_189605762.1">
    <property type="nucleotide sequence ID" value="NZ_BMXB01000018.1"/>
</dbReference>
<reference evidence="1" key="2">
    <citation type="submission" date="2020-09" db="EMBL/GenBank/DDBJ databases">
        <authorList>
            <person name="Sun Q."/>
            <person name="Kim S."/>
        </authorList>
    </citation>
    <scope>NUCLEOTIDE SEQUENCE</scope>
    <source>
        <strain evidence="1">KCTC 12719</strain>
    </source>
</reference>
<comment type="caution">
    <text evidence="1">The sequence shown here is derived from an EMBL/GenBank/DDBJ whole genome shotgun (WGS) entry which is preliminary data.</text>
</comment>
<name>A0A918SKS6_9FLAO</name>
<protein>
    <submittedName>
        <fullName evidence="1">Uncharacterized protein</fullName>
    </submittedName>
</protein>
<dbReference type="AlphaFoldDB" id="A0A918SKS6"/>
<dbReference type="Proteomes" id="UP000610456">
    <property type="component" value="Unassembled WGS sequence"/>
</dbReference>
<keyword evidence="2" id="KW-1185">Reference proteome</keyword>
<accession>A0A918SKS6</accession>
<organism evidence="1 2">
    <name type="scientific">Salinimicrobium marinum</name>
    <dbReference type="NCBI Taxonomy" id="680283"/>
    <lineage>
        <taxon>Bacteria</taxon>
        <taxon>Pseudomonadati</taxon>
        <taxon>Bacteroidota</taxon>
        <taxon>Flavobacteriia</taxon>
        <taxon>Flavobacteriales</taxon>
        <taxon>Flavobacteriaceae</taxon>
        <taxon>Salinimicrobium</taxon>
    </lineage>
</organism>
<gene>
    <name evidence="1" type="ORF">GCM10007103_31060</name>
</gene>
<reference evidence="1" key="1">
    <citation type="journal article" date="2014" name="Int. J. Syst. Evol. Microbiol.">
        <title>Complete genome sequence of Corynebacterium casei LMG S-19264T (=DSM 44701T), isolated from a smear-ripened cheese.</title>
        <authorList>
            <consortium name="US DOE Joint Genome Institute (JGI-PGF)"/>
            <person name="Walter F."/>
            <person name="Albersmeier A."/>
            <person name="Kalinowski J."/>
            <person name="Ruckert C."/>
        </authorList>
    </citation>
    <scope>NUCLEOTIDE SEQUENCE</scope>
    <source>
        <strain evidence="1">KCTC 12719</strain>
    </source>
</reference>
<dbReference type="EMBL" id="BMXB01000018">
    <property type="protein sequence ID" value="GHA47916.1"/>
    <property type="molecule type" value="Genomic_DNA"/>
</dbReference>
<evidence type="ECO:0000313" key="1">
    <source>
        <dbReference type="EMBL" id="GHA47916.1"/>
    </source>
</evidence>